<feature type="transmembrane region" description="Helical" evidence="1">
    <location>
        <begin position="116"/>
        <end position="134"/>
    </location>
</feature>
<dbReference type="Pfam" id="PF14296">
    <property type="entry name" value="O-ag_pol_Wzy"/>
    <property type="match status" value="1"/>
</dbReference>
<feature type="transmembrane region" description="Helical" evidence="1">
    <location>
        <begin position="159"/>
        <end position="177"/>
    </location>
</feature>
<evidence type="ECO:0000313" key="2">
    <source>
        <dbReference type="EMBL" id="MEQ2439868.1"/>
    </source>
</evidence>
<feature type="transmembrane region" description="Helical" evidence="1">
    <location>
        <begin position="74"/>
        <end position="96"/>
    </location>
</feature>
<dbReference type="InterPro" id="IPR029468">
    <property type="entry name" value="O-ag_pol_Wzy"/>
</dbReference>
<evidence type="ECO:0000313" key="3">
    <source>
        <dbReference type="Proteomes" id="UP001489509"/>
    </source>
</evidence>
<sequence>MAAINSQTLSKKPVALLLSVLYTIGISIYGYTVIQDGMYLDPNTPLSVFSWLGWVSVLWAVFSWWLVRREILCPYIIFLCVFYLFCYGQCFLWAFGITPEGYDISRTFLATELVQGQVFTLISLNLFHIGGLLTSKRVKPSLPSAAPSSRPGYPSHERVIRIAALILLAISIVPYIMDLVAAVQTAAQYGYKGLYSEYLLTLSKSEKIFRSFGEFLIPALLCLFVVSKKRWQRGLLLIAVLLKSAAELYLGGRGDTAMLLLCLICVWHYTVHPFNARRAIPLAAGGYFVAGLFASIAQIRGQTGRSLSDFFVNLFSMDNPIFRLVGELGGTMRVLIDTMRLVPATYPFRYGMSYLYSLTTIIPNLGFWAVHPAVENAHLAQWLMDVMNLNYGPGYSMVAEGYINFGWGGVFAMLVYGMLLGWVFTLVHRSNWREKPELLCIELISLVIVLVSGTRSSFVDIFRSFLYIALVSYLLMLLVRAVLIYQRNKEIYH</sequence>
<dbReference type="Proteomes" id="UP001489509">
    <property type="component" value="Unassembled WGS sequence"/>
</dbReference>
<feature type="transmembrane region" description="Helical" evidence="1">
    <location>
        <begin position="464"/>
        <end position="485"/>
    </location>
</feature>
<proteinExistence type="predicted"/>
<feature type="transmembrane region" description="Helical" evidence="1">
    <location>
        <begin position="257"/>
        <end position="275"/>
    </location>
</feature>
<comment type="caution">
    <text evidence="2">The sequence shown here is derived from an EMBL/GenBank/DDBJ whole genome shotgun (WGS) entry which is preliminary data.</text>
</comment>
<keyword evidence="1" id="KW-0812">Transmembrane</keyword>
<feature type="transmembrane region" description="Helical" evidence="1">
    <location>
        <begin position="439"/>
        <end position="458"/>
    </location>
</feature>
<accession>A0ABV1DXT2</accession>
<dbReference type="RefSeq" id="WP_349218134.1">
    <property type="nucleotide sequence ID" value="NZ_JBBMFD010000003.1"/>
</dbReference>
<organism evidence="2 3">
    <name type="scientific">Solibaculum intestinale</name>
    <dbReference type="NCBI Taxonomy" id="3133165"/>
    <lineage>
        <taxon>Bacteria</taxon>
        <taxon>Bacillati</taxon>
        <taxon>Bacillota</taxon>
        <taxon>Clostridia</taxon>
        <taxon>Eubacteriales</taxon>
        <taxon>Oscillospiraceae</taxon>
        <taxon>Solibaculum</taxon>
    </lineage>
</organism>
<dbReference type="NCBIfam" id="TIGR04370">
    <property type="entry name" value="glyco_rpt_poly"/>
    <property type="match status" value="1"/>
</dbReference>
<keyword evidence="1" id="KW-0472">Membrane</keyword>
<gene>
    <name evidence="2" type="primary">wzy</name>
    <name evidence="2" type="ORF">WMO26_03395</name>
</gene>
<keyword evidence="1" id="KW-1133">Transmembrane helix</keyword>
<feature type="transmembrane region" description="Helical" evidence="1">
    <location>
        <begin position="282"/>
        <end position="301"/>
    </location>
</feature>
<dbReference type="EMBL" id="JBBMFD010000003">
    <property type="protein sequence ID" value="MEQ2439868.1"/>
    <property type="molecule type" value="Genomic_DNA"/>
</dbReference>
<name>A0ABV1DXT2_9FIRM</name>
<feature type="transmembrane region" description="Helical" evidence="1">
    <location>
        <begin position="14"/>
        <end position="34"/>
    </location>
</feature>
<feature type="transmembrane region" description="Helical" evidence="1">
    <location>
        <begin position="405"/>
        <end position="427"/>
    </location>
</feature>
<evidence type="ECO:0000256" key="1">
    <source>
        <dbReference type="SAM" id="Phobius"/>
    </source>
</evidence>
<keyword evidence="3" id="KW-1185">Reference proteome</keyword>
<reference evidence="2 3" key="1">
    <citation type="submission" date="2024-03" db="EMBL/GenBank/DDBJ databases">
        <title>Human intestinal bacterial collection.</title>
        <authorList>
            <person name="Pauvert C."/>
            <person name="Hitch T.C.A."/>
            <person name="Clavel T."/>
        </authorList>
    </citation>
    <scope>NUCLEOTIDE SEQUENCE [LARGE SCALE GENOMIC DNA]</scope>
    <source>
        <strain evidence="2 3">CLA-JM-H44</strain>
    </source>
</reference>
<feature type="transmembrane region" description="Helical" evidence="1">
    <location>
        <begin position="46"/>
        <end position="67"/>
    </location>
</feature>
<feature type="transmembrane region" description="Helical" evidence="1">
    <location>
        <begin position="208"/>
        <end position="227"/>
    </location>
</feature>
<protein>
    <submittedName>
        <fullName evidence="2">O-antigen polysaccharide polymerase Wzy</fullName>
    </submittedName>
</protein>
<feature type="transmembrane region" description="Helical" evidence="1">
    <location>
        <begin position="354"/>
        <end position="374"/>
    </location>
</feature>